<proteinExistence type="predicted"/>
<dbReference type="Proteomes" id="UP000664417">
    <property type="component" value="Unassembled WGS sequence"/>
</dbReference>
<sequence length="75" mass="7817">MLEGNAKEAVGARPVSSAVAKMLRVEWLGQTTACICWIGSVFAYGVSSSGDWLQLCAATAWLVANIAAVTTDKAV</sequence>
<evidence type="ECO:0000313" key="1">
    <source>
        <dbReference type="EMBL" id="MBO1323363.1"/>
    </source>
</evidence>
<protein>
    <submittedName>
        <fullName evidence="1">Uncharacterized protein</fullName>
    </submittedName>
</protein>
<dbReference type="EMBL" id="JAFREP010000060">
    <property type="protein sequence ID" value="MBO1323363.1"/>
    <property type="molecule type" value="Genomic_DNA"/>
</dbReference>
<dbReference type="RefSeq" id="WP_207863516.1">
    <property type="nucleotide sequence ID" value="NZ_JAFREP010000060.1"/>
</dbReference>
<gene>
    <name evidence="1" type="ORF">J3U88_33160</name>
</gene>
<evidence type="ECO:0000313" key="2">
    <source>
        <dbReference type="Proteomes" id="UP000664417"/>
    </source>
</evidence>
<keyword evidence="2" id="KW-1185">Reference proteome</keyword>
<reference evidence="1" key="1">
    <citation type="submission" date="2021-03" db="EMBL/GenBank/DDBJ databases">
        <authorList>
            <person name="Wang G."/>
        </authorList>
    </citation>
    <scope>NUCLEOTIDE SEQUENCE</scope>
    <source>
        <strain evidence="1">KCTC 12899</strain>
    </source>
</reference>
<dbReference type="AlphaFoldDB" id="A0A8J7QUG1"/>
<accession>A0A8J7QUG1</accession>
<comment type="caution">
    <text evidence="1">The sequence shown here is derived from an EMBL/GenBank/DDBJ whole genome shotgun (WGS) entry which is preliminary data.</text>
</comment>
<organism evidence="1 2">
    <name type="scientific">Acanthopleuribacter pedis</name>
    <dbReference type="NCBI Taxonomy" id="442870"/>
    <lineage>
        <taxon>Bacteria</taxon>
        <taxon>Pseudomonadati</taxon>
        <taxon>Acidobacteriota</taxon>
        <taxon>Holophagae</taxon>
        <taxon>Acanthopleuribacterales</taxon>
        <taxon>Acanthopleuribacteraceae</taxon>
        <taxon>Acanthopleuribacter</taxon>
    </lineage>
</organism>
<name>A0A8J7QUG1_9BACT</name>